<comment type="caution">
    <text evidence="1">The sequence shown here is derived from an EMBL/GenBank/DDBJ whole genome shotgun (WGS) entry which is preliminary data.</text>
</comment>
<gene>
    <name evidence="1" type="ORF">IDH45_19940</name>
</gene>
<accession>A0A927H295</accession>
<dbReference type="AlphaFoldDB" id="A0A927H295"/>
<evidence type="ECO:0000313" key="2">
    <source>
        <dbReference type="Proteomes" id="UP000639396"/>
    </source>
</evidence>
<dbReference type="Proteomes" id="UP000639396">
    <property type="component" value="Unassembled WGS sequence"/>
</dbReference>
<evidence type="ECO:0000313" key="1">
    <source>
        <dbReference type="EMBL" id="MBD2864259.1"/>
    </source>
</evidence>
<keyword evidence="2" id="KW-1185">Reference proteome</keyword>
<dbReference type="EMBL" id="JACXJA010000028">
    <property type="protein sequence ID" value="MBD2864259.1"/>
    <property type="molecule type" value="Genomic_DNA"/>
</dbReference>
<proteinExistence type="predicted"/>
<name>A0A927H295_9BACL</name>
<sequence length="94" mass="10743">MKKQKTNNLNGLSVSNVVLRFFEPNFEPDDLEKKDLNLHITMEVEVLSFGKAPLISTCWWGPHSFAEFIRLELLDPNPDDVPDVASCPWMLLSI</sequence>
<reference evidence="1" key="1">
    <citation type="submission" date="2020-09" db="EMBL/GenBank/DDBJ databases">
        <title>A novel bacterium of genus Paenibacillus, isolated from South China Sea.</title>
        <authorList>
            <person name="Huang H."/>
            <person name="Mo K."/>
            <person name="Hu Y."/>
        </authorList>
    </citation>
    <scope>NUCLEOTIDE SEQUENCE</scope>
    <source>
        <strain evidence="1">IB182363</strain>
    </source>
</reference>
<dbReference type="RefSeq" id="WP_190929888.1">
    <property type="nucleotide sequence ID" value="NZ_JACXJA010000028.1"/>
</dbReference>
<protein>
    <submittedName>
        <fullName evidence="1">Uncharacterized protein</fullName>
    </submittedName>
</protein>
<organism evidence="1 2">
    <name type="scientific">Paenibacillus oceani</name>
    <dbReference type="NCBI Taxonomy" id="2772510"/>
    <lineage>
        <taxon>Bacteria</taxon>
        <taxon>Bacillati</taxon>
        <taxon>Bacillota</taxon>
        <taxon>Bacilli</taxon>
        <taxon>Bacillales</taxon>
        <taxon>Paenibacillaceae</taxon>
        <taxon>Paenibacillus</taxon>
    </lineage>
</organism>